<dbReference type="Pfam" id="PF00226">
    <property type="entry name" value="DnaJ"/>
    <property type="match status" value="1"/>
</dbReference>
<evidence type="ECO:0000256" key="7">
    <source>
        <dbReference type="ARBA" id="ARBA00038105"/>
    </source>
</evidence>
<reference evidence="11 12" key="3">
    <citation type="submission" date="2017-10" db="EMBL/GenBank/DDBJ databases">
        <title>Consistent, comparative and evidence-based genome annotation and re-annotation for the closely-related species, Cryptosporidium parvum, C. hominis and C. tyzzeri.</title>
        <authorList>
            <person name="Baptista R.P."/>
            <person name="Li Y."/>
            <person name="Sateriale A."/>
            <person name="Striepen B."/>
            <person name="Kissinger J.C."/>
        </authorList>
    </citation>
    <scope>NUCLEOTIDE SEQUENCE [LARGE SCALE GENOMIC DNA]</scope>
    <source>
        <strain evidence="11">30976</strain>
    </source>
</reference>
<keyword evidence="12" id="KW-1185">Reference proteome</keyword>
<dbReference type="VEuPathDB" id="CryptoDB:GY17_00001634"/>
<dbReference type="GO" id="GO:0001405">
    <property type="term" value="C:PAM complex, Tim23 associated import motor"/>
    <property type="evidence" value="ECO:0007669"/>
    <property type="project" value="TreeGrafter"/>
</dbReference>
<organism evidence="10">
    <name type="scientific">Cryptosporidium hominis</name>
    <dbReference type="NCBI Taxonomy" id="237895"/>
    <lineage>
        <taxon>Eukaryota</taxon>
        <taxon>Sar</taxon>
        <taxon>Alveolata</taxon>
        <taxon>Apicomplexa</taxon>
        <taxon>Conoidasida</taxon>
        <taxon>Coccidia</taxon>
        <taxon>Eucoccidiorida</taxon>
        <taxon>Eimeriorina</taxon>
        <taxon>Cryptosporidiidae</taxon>
        <taxon>Cryptosporidium</taxon>
    </lineage>
</organism>
<evidence type="ECO:0000256" key="1">
    <source>
        <dbReference type="ARBA" id="ARBA00004434"/>
    </source>
</evidence>
<dbReference type="EMBL" id="JTAI01000013">
    <property type="protein sequence ID" value="PPS96859.1"/>
    <property type="molecule type" value="Genomic_DNA"/>
</dbReference>
<dbReference type="VEuPathDB" id="CryptoDB:CHUDEA5_3520"/>
<dbReference type="PANTHER" id="PTHR12763:SF28">
    <property type="entry name" value="GEO10507P1-RELATED"/>
    <property type="match status" value="1"/>
</dbReference>
<protein>
    <submittedName>
        <fullName evidence="11">Chaperone/DNAj domain containing protein</fullName>
    </submittedName>
</protein>
<dbReference type="Proteomes" id="UP000199752">
    <property type="component" value="Chromosome 5"/>
</dbReference>
<dbReference type="GO" id="GO:0030150">
    <property type="term" value="P:protein import into mitochondrial matrix"/>
    <property type="evidence" value="ECO:0007669"/>
    <property type="project" value="TreeGrafter"/>
</dbReference>
<dbReference type="FunFam" id="1.10.287.110:FF:000001">
    <property type="entry name" value="Import inner membrane translocase subunit tim14"/>
    <property type="match status" value="1"/>
</dbReference>
<dbReference type="SUPFAM" id="SSF46565">
    <property type="entry name" value="Chaperone J-domain"/>
    <property type="match status" value="1"/>
</dbReference>
<dbReference type="AlphaFoldDB" id="A0A0S4THR6"/>
<sequence>MMWPFLMITAGASLVIARGTPILARRAGFFSRNMIRPLAGSTGKFPLKLKGFENPMSIREAYKILNVPPIASKARVREAHRQLMLRNHPDNGGSNYVASKVNEAKELICGDKD</sequence>
<comment type="similarity">
    <text evidence="7">Belongs to the TIM14 family.</text>
</comment>
<keyword evidence="6" id="KW-0472">Membrane</keyword>
<name>A0A0S4THR6_CRYHO</name>
<dbReference type="PANTHER" id="PTHR12763">
    <property type="match status" value="1"/>
</dbReference>
<feature type="domain" description="J" evidence="9">
    <location>
        <begin position="60"/>
        <end position="113"/>
    </location>
</feature>
<evidence type="ECO:0000256" key="2">
    <source>
        <dbReference type="ARBA" id="ARBA00022692"/>
    </source>
</evidence>
<keyword evidence="4" id="KW-1133">Transmembrane helix</keyword>
<evidence type="ECO:0000256" key="3">
    <source>
        <dbReference type="ARBA" id="ARBA00022792"/>
    </source>
</evidence>
<dbReference type="VEuPathDB" id="CryptoDB:ChTU502y2012_410g0060"/>
<reference evidence="11 12" key="1">
    <citation type="submission" date="2014-11" db="EMBL/GenBank/DDBJ databases">
        <title>Comparative genomic analysis of Cryptosporidium hominis reveals occurrence of genetic recombination in virulent subtypes.</title>
        <authorList>
            <person name="Guo Y."/>
            <person name="Tang K."/>
            <person name="Frace M."/>
            <person name="Li N."/>
            <person name="Roellig D.M."/>
            <person name="Sammons S."/>
            <person name="Knipe K."/>
            <person name="Rowe L."/>
            <person name="Feng Y."/>
            <person name="Xiao L."/>
        </authorList>
    </citation>
    <scope>NUCLEOTIDE SEQUENCE [LARGE SCALE GENOMIC DNA]</scope>
    <source>
        <strain evidence="11">30976</strain>
    </source>
</reference>
<dbReference type="OrthoDB" id="240298at2759"/>
<dbReference type="PROSITE" id="PS50076">
    <property type="entry name" value="DNAJ_2"/>
    <property type="match status" value="1"/>
</dbReference>
<dbReference type="CDD" id="cd06257">
    <property type="entry name" value="DnaJ"/>
    <property type="match status" value="1"/>
</dbReference>
<evidence type="ECO:0000313" key="12">
    <source>
        <dbReference type="Proteomes" id="UP001429100"/>
    </source>
</evidence>
<comment type="subcellular location">
    <subcellularLocation>
        <location evidence="1">Mitochondrion inner membrane</location>
        <topology evidence="1">Single-pass membrane protein</topology>
    </subcellularLocation>
</comment>
<feature type="signal peptide" evidence="8">
    <location>
        <begin position="1"/>
        <end position="19"/>
    </location>
</feature>
<dbReference type="VEuPathDB" id="CryptoDB:Chro.50020"/>
<evidence type="ECO:0000259" key="9">
    <source>
        <dbReference type="PROSITE" id="PS50076"/>
    </source>
</evidence>
<dbReference type="Gene3D" id="1.10.287.110">
    <property type="entry name" value="DnaJ domain"/>
    <property type="match status" value="1"/>
</dbReference>
<keyword evidence="8" id="KW-0732">Signal</keyword>
<dbReference type="InterPro" id="IPR036869">
    <property type="entry name" value="J_dom_sf"/>
</dbReference>
<feature type="chain" id="PRO_5006627895" evidence="8">
    <location>
        <begin position="20"/>
        <end position="113"/>
    </location>
</feature>
<keyword evidence="3" id="KW-0999">Mitochondrion inner membrane</keyword>
<keyword evidence="5" id="KW-0496">Mitochondrion</keyword>
<proteinExistence type="inferred from homology"/>
<dbReference type="InterPro" id="IPR001623">
    <property type="entry name" value="DnaJ_domain"/>
</dbReference>
<evidence type="ECO:0000256" key="6">
    <source>
        <dbReference type="ARBA" id="ARBA00023136"/>
    </source>
</evidence>
<dbReference type="Proteomes" id="UP001429100">
    <property type="component" value="Unassembled WGS sequence"/>
</dbReference>
<accession>A0A0S4THR6</accession>
<evidence type="ECO:0000256" key="5">
    <source>
        <dbReference type="ARBA" id="ARBA00023128"/>
    </source>
</evidence>
<dbReference type="SMART" id="SM00271">
    <property type="entry name" value="DnaJ"/>
    <property type="match status" value="1"/>
</dbReference>
<evidence type="ECO:0000256" key="4">
    <source>
        <dbReference type="ARBA" id="ARBA00022989"/>
    </source>
</evidence>
<keyword evidence="2" id="KW-0812">Transmembrane</keyword>
<dbReference type="GO" id="GO:0001671">
    <property type="term" value="F:ATPase activator activity"/>
    <property type="evidence" value="ECO:0007669"/>
    <property type="project" value="TreeGrafter"/>
</dbReference>
<dbReference type="EMBL" id="LN877951">
    <property type="protein sequence ID" value="CUV06423.1"/>
    <property type="molecule type" value="Genomic_DNA"/>
</dbReference>
<evidence type="ECO:0000256" key="8">
    <source>
        <dbReference type="SAM" id="SignalP"/>
    </source>
</evidence>
<gene>
    <name evidence="10" type="ORF">CHUDEA5_3520</name>
    <name evidence="11" type="ORF">GY17_00001634</name>
</gene>
<evidence type="ECO:0000313" key="11">
    <source>
        <dbReference type="EMBL" id="PPS96859.1"/>
    </source>
</evidence>
<evidence type="ECO:0000313" key="10">
    <source>
        <dbReference type="EMBL" id="CUV06423.1"/>
    </source>
</evidence>
<reference evidence="10" key="2">
    <citation type="submission" date="2015-08" db="EMBL/GenBank/DDBJ databases">
        <authorList>
            <person name="Babu N.S."/>
            <person name="Beckwith C.J."/>
            <person name="Beseler K.G."/>
            <person name="Brison A."/>
            <person name="Carone J.V."/>
            <person name="Caskin T.P."/>
            <person name="Diamond M."/>
            <person name="Durham M.E."/>
            <person name="Foxe J.M."/>
            <person name="Go M."/>
            <person name="Henderson B.A."/>
            <person name="Jones I.B."/>
            <person name="McGettigan J.A."/>
            <person name="Micheletti S.J."/>
            <person name="Nasrallah M.E."/>
            <person name="Ortiz D."/>
            <person name="Piller C.R."/>
            <person name="Privatt S.R."/>
            <person name="Schneider S.L."/>
            <person name="Sharp S."/>
            <person name="Smith T.C."/>
            <person name="Stanton J.D."/>
            <person name="Ullery H.E."/>
            <person name="Wilson R.J."/>
            <person name="Serrano M.G."/>
            <person name="Buck G."/>
            <person name="Lee V."/>
            <person name="Wang Y."/>
            <person name="Carvalho R."/>
            <person name="Voegtly L."/>
            <person name="Shi R."/>
            <person name="Duckworth R."/>
            <person name="Johnson A."/>
            <person name="Loviza R."/>
            <person name="Walstead R."/>
            <person name="Shah Z."/>
            <person name="Kiflezghi M."/>
            <person name="Wade K."/>
            <person name="Ball S.L."/>
            <person name="Bradley K.W."/>
            <person name="Asai D.J."/>
            <person name="Bowman C.A."/>
            <person name="Russell D.A."/>
            <person name="Pope W.H."/>
            <person name="Jacobs-Sera D."/>
            <person name="Hendrix R.W."/>
            <person name="Hatfull G.F."/>
        </authorList>
    </citation>
    <scope>NUCLEOTIDE SEQUENCE [LARGE SCALE GENOMIC DNA]</scope>
</reference>